<keyword evidence="2" id="KW-0812">Transmembrane</keyword>
<accession>A0A0P1BKL6</accession>
<feature type="region of interest" description="Disordered" evidence="1">
    <location>
        <begin position="36"/>
        <end position="67"/>
    </location>
</feature>
<keyword evidence="2" id="KW-1133">Transmembrane helix</keyword>
<proteinExistence type="predicted"/>
<feature type="transmembrane region" description="Helical" evidence="2">
    <location>
        <begin position="120"/>
        <end position="139"/>
    </location>
</feature>
<evidence type="ECO:0000256" key="2">
    <source>
        <dbReference type="SAM" id="Phobius"/>
    </source>
</evidence>
<feature type="compositionally biased region" description="Basic and acidic residues" evidence="1">
    <location>
        <begin position="337"/>
        <end position="351"/>
    </location>
</feature>
<evidence type="ECO:0000256" key="1">
    <source>
        <dbReference type="SAM" id="MobiDB-lite"/>
    </source>
</evidence>
<organism evidence="3 4">
    <name type="scientific">Ceraceosorus bombacis</name>
    <dbReference type="NCBI Taxonomy" id="401625"/>
    <lineage>
        <taxon>Eukaryota</taxon>
        <taxon>Fungi</taxon>
        <taxon>Dikarya</taxon>
        <taxon>Basidiomycota</taxon>
        <taxon>Ustilaginomycotina</taxon>
        <taxon>Exobasidiomycetes</taxon>
        <taxon>Ceraceosorales</taxon>
        <taxon>Ceraceosoraceae</taxon>
        <taxon>Ceraceosorus</taxon>
    </lineage>
</organism>
<dbReference type="EMBL" id="CCYA01000254">
    <property type="protein sequence ID" value="CEH17091.1"/>
    <property type="molecule type" value="Genomic_DNA"/>
</dbReference>
<feature type="region of interest" description="Disordered" evidence="1">
    <location>
        <begin position="327"/>
        <end position="351"/>
    </location>
</feature>
<name>A0A0P1BKL6_9BASI</name>
<dbReference type="Proteomes" id="UP000054845">
    <property type="component" value="Unassembled WGS sequence"/>
</dbReference>
<feature type="region of interest" description="Disordered" evidence="1">
    <location>
        <begin position="276"/>
        <end position="315"/>
    </location>
</feature>
<protein>
    <submittedName>
        <fullName evidence="3">Uncharacterized protein</fullName>
    </submittedName>
</protein>
<dbReference type="OrthoDB" id="2555888at2759"/>
<evidence type="ECO:0000313" key="4">
    <source>
        <dbReference type="Proteomes" id="UP000054845"/>
    </source>
</evidence>
<evidence type="ECO:0000313" key="3">
    <source>
        <dbReference type="EMBL" id="CEH17091.1"/>
    </source>
</evidence>
<keyword evidence="4" id="KW-1185">Reference proteome</keyword>
<keyword evidence="2" id="KW-0472">Membrane</keyword>
<feature type="compositionally biased region" description="Low complexity" evidence="1">
    <location>
        <begin position="278"/>
        <end position="313"/>
    </location>
</feature>
<feature type="transmembrane region" description="Helical" evidence="2">
    <location>
        <begin position="231"/>
        <end position="253"/>
    </location>
</feature>
<feature type="transmembrane region" description="Helical" evidence="2">
    <location>
        <begin position="148"/>
        <end position="170"/>
    </location>
</feature>
<dbReference type="AlphaFoldDB" id="A0A0P1BKL6"/>
<reference evidence="3 4" key="1">
    <citation type="submission" date="2014-09" db="EMBL/GenBank/DDBJ databases">
        <authorList>
            <person name="Magalhaes I.L.F."/>
            <person name="Oliveira U."/>
            <person name="Santos F.R."/>
            <person name="Vidigal T.H.D.A."/>
            <person name="Brescovit A.D."/>
            <person name="Santos A.J."/>
        </authorList>
    </citation>
    <scope>NUCLEOTIDE SEQUENCE [LARGE SCALE GENOMIC DNA]</scope>
</reference>
<sequence>MGALQDSFPLVPLAAQKPSLLRVAVAPLALTATATSVHEDARRPPLQSSPFLSSSSSSSNNTSAASASTSEPETWAWHNLLPHYHAASIETSQKLRIFQTADGGRERRNWDSARLVTKTLRVYALLSAAASLAGIVGVLKPSLFATRIFVLSSFLDLFLFTASLLALLILLTNAEIRSQLCEFLSAGSLSSVWNGGMTGKNEGTGEPSAWERLLEETFTDENRDDAFTRDVIPIVMLASLLYTAVRLYCFLVIHRWYMQLLRARIHHYFPSSSAPAITASDSPRSSSSSSPLLALPPRTSTSSSGRSTTYPSGDEISHANAACQQFRWPSASKHSRRGDEQPRSSIDEKLA</sequence>
<feature type="compositionally biased region" description="Low complexity" evidence="1">
    <location>
        <begin position="53"/>
        <end position="67"/>
    </location>
</feature>